<proteinExistence type="predicted"/>
<feature type="domain" description="HTH cro/C1-type" evidence="1">
    <location>
        <begin position="6"/>
        <end position="60"/>
    </location>
</feature>
<evidence type="ECO:0000313" key="2">
    <source>
        <dbReference type="EMBL" id="BCJ87453.1"/>
    </source>
</evidence>
<evidence type="ECO:0000313" key="3">
    <source>
        <dbReference type="Proteomes" id="UP000593802"/>
    </source>
</evidence>
<protein>
    <recommendedName>
        <fullName evidence="1">HTH cro/C1-type domain-containing protein</fullName>
    </recommendedName>
</protein>
<dbReference type="SUPFAM" id="SSF47413">
    <property type="entry name" value="lambda repressor-like DNA-binding domains"/>
    <property type="match status" value="1"/>
</dbReference>
<dbReference type="InterPro" id="IPR010982">
    <property type="entry name" value="Lambda_DNA-bd_dom_sf"/>
</dbReference>
<dbReference type="SMART" id="SM00530">
    <property type="entry name" value="HTH_XRE"/>
    <property type="match status" value="1"/>
</dbReference>
<dbReference type="AlphaFoldDB" id="A0A7I8DB91"/>
<dbReference type="GO" id="GO:0003677">
    <property type="term" value="F:DNA binding"/>
    <property type="evidence" value="ECO:0007669"/>
    <property type="project" value="InterPro"/>
</dbReference>
<dbReference type="CDD" id="cd00093">
    <property type="entry name" value="HTH_XRE"/>
    <property type="match status" value="1"/>
</dbReference>
<evidence type="ECO:0000259" key="1">
    <source>
        <dbReference type="PROSITE" id="PS50943"/>
    </source>
</evidence>
<dbReference type="InterPro" id="IPR001387">
    <property type="entry name" value="Cro/C1-type_HTH"/>
</dbReference>
<accession>A0A7I8DB91</accession>
<dbReference type="EMBL" id="AP023366">
    <property type="protein sequence ID" value="BCJ87453.1"/>
    <property type="molecule type" value="Genomic_DNA"/>
</dbReference>
<dbReference type="RefSeq" id="WP_200757448.1">
    <property type="nucleotide sequence ID" value="NZ_AP023366.1"/>
</dbReference>
<dbReference type="KEGG" id="eff:skT53_24380"/>
<reference evidence="2 3" key="1">
    <citation type="submission" date="2020-08" db="EMBL/GenBank/DDBJ databases">
        <title>Complete Genome Sequence of Effusibacillus dendaii Strain skT53, Isolated from Farmland soil.</title>
        <authorList>
            <person name="Konishi T."/>
            <person name="Kawasaki H."/>
        </authorList>
    </citation>
    <scope>NUCLEOTIDE SEQUENCE [LARGE SCALE GENOMIC DNA]</scope>
    <source>
        <strain evidence="3">skT53</strain>
    </source>
</reference>
<organism evidence="2 3">
    <name type="scientific">Effusibacillus dendaii</name>
    <dbReference type="NCBI Taxonomy" id="2743772"/>
    <lineage>
        <taxon>Bacteria</taxon>
        <taxon>Bacillati</taxon>
        <taxon>Bacillota</taxon>
        <taxon>Bacilli</taxon>
        <taxon>Bacillales</taxon>
        <taxon>Alicyclobacillaceae</taxon>
        <taxon>Effusibacillus</taxon>
    </lineage>
</organism>
<dbReference type="Pfam" id="PF01381">
    <property type="entry name" value="HTH_3"/>
    <property type="match status" value="1"/>
</dbReference>
<dbReference type="Gene3D" id="1.10.260.40">
    <property type="entry name" value="lambda repressor-like DNA-binding domains"/>
    <property type="match status" value="1"/>
</dbReference>
<name>A0A7I8DB91_9BACL</name>
<dbReference type="Proteomes" id="UP000593802">
    <property type="component" value="Chromosome"/>
</dbReference>
<keyword evidence="3" id="KW-1185">Reference proteome</keyword>
<gene>
    <name evidence="2" type="ORF">skT53_24380</name>
</gene>
<dbReference type="PROSITE" id="PS50943">
    <property type="entry name" value="HTH_CROC1"/>
    <property type="match status" value="1"/>
</dbReference>
<sequence>MRRERLAEERTSRHLTQERVALDLGISTIYLRKLEGGHSNPGRNTMLKLERYYGVPAKILFPDLFENIQPSSSAKKR</sequence>